<keyword evidence="1" id="KW-0472">Membrane</keyword>
<dbReference type="Proteomes" id="UP000800082">
    <property type="component" value="Unassembled WGS sequence"/>
</dbReference>
<gene>
    <name evidence="2" type="ORF">M421DRAFT_3925</name>
</gene>
<feature type="transmembrane region" description="Helical" evidence="1">
    <location>
        <begin position="15"/>
        <end position="38"/>
    </location>
</feature>
<accession>A0A6A5RRD0</accession>
<evidence type="ECO:0000313" key="2">
    <source>
        <dbReference type="EMBL" id="KAF1930179.1"/>
    </source>
</evidence>
<sequence length="177" mass="19879">MQSLCRRGECLGKQLLPLALSTLFYIAAAVAYAVTLILFPHAEVGLSEQITWIVIAIVEGLAVLIINMTWRIVSFNSSAYVAYLHNSMSMINNRFRSKKWEVYDSNVNLTATNNQVEIYSFKTPMWTKNTGESIRKLVTKAQVFVFKAHADTIAKLNAVTPVNQAVVRDTRKGLRLP</sequence>
<feature type="transmembrane region" description="Helical" evidence="1">
    <location>
        <begin position="50"/>
        <end position="70"/>
    </location>
</feature>
<keyword evidence="3" id="KW-1185">Reference proteome</keyword>
<dbReference type="OrthoDB" id="3177213at2759"/>
<dbReference type="EMBL" id="ML978964">
    <property type="protein sequence ID" value="KAF1930179.1"/>
    <property type="molecule type" value="Genomic_DNA"/>
</dbReference>
<proteinExistence type="predicted"/>
<organism evidence="2 3">
    <name type="scientific">Didymella exigua CBS 183.55</name>
    <dbReference type="NCBI Taxonomy" id="1150837"/>
    <lineage>
        <taxon>Eukaryota</taxon>
        <taxon>Fungi</taxon>
        <taxon>Dikarya</taxon>
        <taxon>Ascomycota</taxon>
        <taxon>Pezizomycotina</taxon>
        <taxon>Dothideomycetes</taxon>
        <taxon>Pleosporomycetidae</taxon>
        <taxon>Pleosporales</taxon>
        <taxon>Pleosporineae</taxon>
        <taxon>Didymellaceae</taxon>
        <taxon>Didymella</taxon>
    </lineage>
</organism>
<dbReference type="AlphaFoldDB" id="A0A6A5RRD0"/>
<evidence type="ECO:0000256" key="1">
    <source>
        <dbReference type="SAM" id="Phobius"/>
    </source>
</evidence>
<evidence type="ECO:0000313" key="3">
    <source>
        <dbReference type="Proteomes" id="UP000800082"/>
    </source>
</evidence>
<dbReference type="GeneID" id="54347680"/>
<keyword evidence="1" id="KW-0812">Transmembrane</keyword>
<dbReference type="RefSeq" id="XP_033450427.1">
    <property type="nucleotide sequence ID" value="XM_033590026.1"/>
</dbReference>
<protein>
    <submittedName>
        <fullName evidence="2">Uncharacterized protein</fullName>
    </submittedName>
</protein>
<name>A0A6A5RRD0_9PLEO</name>
<keyword evidence="1" id="KW-1133">Transmembrane helix</keyword>
<reference evidence="2" key="1">
    <citation type="journal article" date="2020" name="Stud. Mycol.">
        <title>101 Dothideomycetes genomes: a test case for predicting lifestyles and emergence of pathogens.</title>
        <authorList>
            <person name="Haridas S."/>
            <person name="Albert R."/>
            <person name="Binder M."/>
            <person name="Bloem J."/>
            <person name="Labutti K."/>
            <person name="Salamov A."/>
            <person name="Andreopoulos B."/>
            <person name="Baker S."/>
            <person name="Barry K."/>
            <person name="Bills G."/>
            <person name="Bluhm B."/>
            <person name="Cannon C."/>
            <person name="Castanera R."/>
            <person name="Culley D."/>
            <person name="Daum C."/>
            <person name="Ezra D."/>
            <person name="Gonzalez J."/>
            <person name="Henrissat B."/>
            <person name="Kuo A."/>
            <person name="Liang C."/>
            <person name="Lipzen A."/>
            <person name="Lutzoni F."/>
            <person name="Magnuson J."/>
            <person name="Mondo S."/>
            <person name="Nolan M."/>
            <person name="Ohm R."/>
            <person name="Pangilinan J."/>
            <person name="Park H.-J."/>
            <person name="Ramirez L."/>
            <person name="Alfaro M."/>
            <person name="Sun H."/>
            <person name="Tritt A."/>
            <person name="Yoshinaga Y."/>
            <person name="Zwiers L.-H."/>
            <person name="Turgeon B."/>
            <person name="Goodwin S."/>
            <person name="Spatafora J."/>
            <person name="Crous P."/>
            <person name="Grigoriev I."/>
        </authorList>
    </citation>
    <scope>NUCLEOTIDE SEQUENCE</scope>
    <source>
        <strain evidence="2">CBS 183.55</strain>
    </source>
</reference>